<name>A0A6C0TZJ3_9GAMM</name>
<evidence type="ECO:0000313" key="4">
    <source>
        <dbReference type="Proteomes" id="UP000477680"/>
    </source>
</evidence>
<evidence type="ECO:0000256" key="1">
    <source>
        <dbReference type="SAM" id="MobiDB-lite"/>
    </source>
</evidence>
<keyword evidence="2" id="KW-1133">Transmembrane helix</keyword>
<evidence type="ECO:0000256" key="2">
    <source>
        <dbReference type="SAM" id="Phobius"/>
    </source>
</evidence>
<dbReference type="RefSeq" id="WP_163494492.1">
    <property type="nucleotide sequence ID" value="NZ_CP048711.1"/>
</dbReference>
<dbReference type="InterPro" id="IPR007470">
    <property type="entry name" value="HemX"/>
</dbReference>
<evidence type="ECO:0000313" key="3">
    <source>
        <dbReference type="EMBL" id="QIB65252.1"/>
    </source>
</evidence>
<sequence length="387" mass="42863">MSEQQKPTTQHTASEPSATEETADTPAKGEQAPPPAARGGAIAWLALLLVVVLAAAAGWQWWLAQQRESALLQRLEALENRPQPELPAAPAAPDYSEIRAELKQLEQRLRASLEQGLADLRPRWREQDERLQQLEAQLAGQSTKLARITGGDRANWLLAEAEYLLRLANQRLIMTADVGSARALLQSADRILRQLDDVSLHPVRRALAGELAALRAVPEADIEGLYLRLAALVDQVPELAIFELPRRESEPVTDDAGSWQGRLRQGYQEALRKLSGYVTVRRRELPATALIDPQWEGLLRQNLVMLLQQAQAALLSGNAVLYRESLQRAHRWVSEFFLTDEAAARAMAGEIDQLAEQPVGVELPDISASLRALDAAVAQRTLREEDQ</sequence>
<feature type="compositionally biased region" description="Polar residues" evidence="1">
    <location>
        <begin position="1"/>
        <end position="20"/>
    </location>
</feature>
<keyword evidence="2" id="KW-0472">Membrane</keyword>
<dbReference type="KEGG" id="kim:G3T16_07395"/>
<reference evidence="3 4" key="1">
    <citation type="submission" date="2020-02" db="EMBL/GenBank/DDBJ databases">
        <title>Genome sequencing for Kineobactrum sp. M2.</title>
        <authorList>
            <person name="Park S.-J."/>
        </authorList>
    </citation>
    <scope>NUCLEOTIDE SEQUENCE [LARGE SCALE GENOMIC DNA]</scope>
    <source>
        <strain evidence="3 4">M2</strain>
    </source>
</reference>
<dbReference type="AlphaFoldDB" id="A0A6C0TZJ3"/>
<keyword evidence="4" id="KW-1185">Reference proteome</keyword>
<protein>
    <submittedName>
        <fullName evidence="3">Uroporphyrinogen III</fullName>
    </submittedName>
</protein>
<dbReference type="Pfam" id="PF04375">
    <property type="entry name" value="HemX"/>
    <property type="match status" value="1"/>
</dbReference>
<dbReference type="Proteomes" id="UP000477680">
    <property type="component" value="Chromosome"/>
</dbReference>
<accession>A0A6C0TZJ3</accession>
<dbReference type="EMBL" id="CP048711">
    <property type="protein sequence ID" value="QIB65252.1"/>
    <property type="molecule type" value="Genomic_DNA"/>
</dbReference>
<feature type="transmembrane region" description="Helical" evidence="2">
    <location>
        <begin position="41"/>
        <end position="64"/>
    </location>
</feature>
<proteinExistence type="predicted"/>
<organism evidence="3 4">
    <name type="scientific">Kineobactrum salinum</name>
    <dbReference type="NCBI Taxonomy" id="2708301"/>
    <lineage>
        <taxon>Bacteria</taxon>
        <taxon>Pseudomonadati</taxon>
        <taxon>Pseudomonadota</taxon>
        <taxon>Gammaproteobacteria</taxon>
        <taxon>Cellvibrionales</taxon>
        <taxon>Halieaceae</taxon>
        <taxon>Kineobactrum</taxon>
    </lineage>
</organism>
<dbReference type="PANTHER" id="PTHR38043">
    <property type="entry name" value="PROTEIN HEMX"/>
    <property type="match status" value="1"/>
</dbReference>
<keyword evidence="2" id="KW-0812">Transmembrane</keyword>
<feature type="region of interest" description="Disordered" evidence="1">
    <location>
        <begin position="1"/>
        <end position="36"/>
    </location>
</feature>
<gene>
    <name evidence="3" type="ORF">G3T16_07395</name>
</gene>
<dbReference type="PANTHER" id="PTHR38043:SF1">
    <property type="entry name" value="PROTEIN HEMX"/>
    <property type="match status" value="1"/>
</dbReference>